<organism evidence="1">
    <name type="scientific">marine sediment metagenome</name>
    <dbReference type="NCBI Taxonomy" id="412755"/>
    <lineage>
        <taxon>unclassified sequences</taxon>
        <taxon>metagenomes</taxon>
        <taxon>ecological metagenomes</taxon>
    </lineage>
</organism>
<evidence type="ECO:0000313" key="1">
    <source>
        <dbReference type="EMBL" id="GAF97980.1"/>
    </source>
</evidence>
<reference evidence="1" key="1">
    <citation type="journal article" date="2014" name="Front. Microbiol.">
        <title>High frequency of phylogenetically diverse reductive dehalogenase-homologous genes in deep subseafloor sedimentary metagenomes.</title>
        <authorList>
            <person name="Kawai M."/>
            <person name="Futagami T."/>
            <person name="Toyoda A."/>
            <person name="Takaki Y."/>
            <person name="Nishi S."/>
            <person name="Hori S."/>
            <person name="Arai W."/>
            <person name="Tsubouchi T."/>
            <person name="Morono Y."/>
            <person name="Uchiyama I."/>
            <person name="Ito T."/>
            <person name="Fujiyama A."/>
            <person name="Inagaki F."/>
            <person name="Takami H."/>
        </authorList>
    </citation>
    <scope>NUCLEOTIDE SEQUENCE</scope>
    <source>
        <strain evidence="1">Expedition CK06-06</strain>
    </source>
</reference>
<proteinExistence type="predicted"/>
<dbReference type="EMBL" id="BARS01010856">
    <property type="protein sequence ID" value="GAF97980.1"/>
    <property type="molecule type" value="Genomic_DNA"/>
</dbReference>
<protein>
    <submittedName>
        <fullName evidence="1">Uncharacterized protein</fullName>
    </submittedName>
</protein>
<name>X0VBM3_9ZZZZ</name>
<sequence length="50" mass="5615">VVGYIPIERAYKEGGYEVESCFKYLGYPATFPPETCKIVEKEALALIKSL</sequence>
<comment type="caution">
    <text evidence="1">The sequence shown here is derived from an EMBL/GenBank/DDBJ whole genome shotgun (WGS) entry which is preliminary data.</text>
</comment>
<accession>X0VBM3</accession>
<gene>
    <name evidence="1" type="ORF">S01H1_19964</name>
</gene>
<feature type="non-terminal residue" evidence="1">
    <location>
        <position position="1"/>
    </location>
</feature>
<dbReference type="AlphaFoldDB" id="X0VBM3"/>